<feature type="compositionally biased region" description="Basic and acidic residues" evidence="1">
    <location>
        <begin position="70"/>
        <end position="87"/>
    </location>
</feature>
<dbReference type="OrthoDB" id="5848222at2759"/>
<gene>
    <name evidence="2" type="ORF">ANCDUO_08123</name>
</gene>
<proteinExistence type="predicted"/>
<evidence type="ECO:0008006" key="4">
    <source>
        <dbReference type="Google" id="ProtNLM"/>
    </source>
</evidence>
<dbReference type="EMBL" id="KN729979">
    <property type="protein sequence ID" value="KIH61602.1"/>
    <property type="molecule type" value="Genomic_DNA"/>
</dbReference>
<keyword evidence="3" id="KW-1185">Reference proteome</keyword>
<dbReference type="Proteomes" id="UP000054047">
    <property type="component" value="Unassembled WGS sequence"/>
</dbReference>
<organism evidence="2 3">
    <name type="scientific">Ancylostoma duodenale</name>
    <dbReference type="NCBI Taxonomy" id="51022"/>
    <lineage>
        <taxon>Eukaryota</taxon>
        <taxon>Metazoa</taxon>
        <taxon>Ecdysozoa</taxon>
        <taxon>Nematoda</taxon>
        <taxon>Chromadorea</taxon>
        <taxon>Rhabditida</taxon>
        <taxon>Rhabditina</taxon>
        <taxon>Rhabditomorpha</taxon>
        <taxon>Strongyloidea</taxon>
        <taxon>Ancylostomatidae</taxon>
        <taxon>Ancylostomatinae</taxon>
        <taxon>Ancylostoma</taxon>
    </lineage>
</organism>
<protein>
    <recommendedName>
        <fullName evidence="4">Reverse transcriptase domain-containing protein</fullName>
    </recommendedName>
</protein>
<accession>A0A0C2DGM6</accession>
<evidence type="ECO:0000313" key="3">
    <source>
        <dbReference type="Proteomes" id="UP000054047"/>
    </source>
</evidence>
<feature type="compositionally biased region" description="Polar residues" evidence="1">
    <location>
        <begin position="88"/>
        <end position="100"/>
    </location>
</feature>
<dbReference type="AlphaFoldDB" id="A0A0C2DGM6"/>
<evidence type="ECO:0000313" key="2">
    <source>
        <dbReference type="EMBL" id="KIH61602.1"/>
    </source>
</evidence>
<evidence type="ECO:0000256" key="1">
    <source>
        <dbReference type="SAM" id="MobiDB-lite"/>
    </source>
</evidence>
<reference evidence="2 3" key="1">
    <citation type="submission" date="2013-12" db="EMBL/GenBank/DDBJ databases">
        <title>Draft genome of the parsitic nematode Ancylostoma duodenale.</title>
        <authorList>
            <person name="Mitreva M."/>
        </authorList>
    </citation>
    <scope>NUCLEOTIDE SEQUENCE [LARGE SCALE GENOMIC DNA]</scope>
    <source>
        <strain evidence="2 3">Zhejiang</strain>
    </source>
</reference>
<name>A0A0C2DGM6_9BILA</name>
<feature type="region of interest" description="Disordered" evidence="1">
    <location>
        <begin position="70"/>
        <end position="108"/>
    </location>
</feature>
<sequence>MEIEMLRWMAGIERLDHIWNEDIRQHFGVAPITDKLRETRLRWFGHVLCADSDSVCKIGFRLCVTGQATERKREAKMDGHFARRSENSRYTPGPSTQQDKMVSRDQQD</sequence>